<dbReference type="AlphaFoldDB" id="A0A059DCQ1"/>
<dbReference type="EMBL" id="KK198753">
    <property type="protein sequence ID" value="KCW88186.1"/>
    <property type="molecule type" value="Genomic_DNA"/>
</dbReference>
<organism evidence="1">
    <name type="scientific">Eucalyptus grandis</name>
    <name type="common">Flooded gum</name>
    <dbReference type="NCBI Taxonomy" id="71139"/>
    <lineage>
        <taxon>Eukaryota</taxon>
        <taxon>Viridiplantae</taxon>
        <taxon>Streptophyta</taxon>
        <taxon>Embryophyta</taxon>
        <taxon>Tracheophyta</taxon>
        <taxon>Spermatophyta</taxon>
        <taxon>Magnoliopsida</taxon>
        <taxon>eudicotyledons</taxon>
        <taxon>Gunneridae</taxon>
        <taxon>Pentapetalae</taxon>
        <taxon>rosids</taxon>
        <taxon>malvids</taxon>
        <taxon>Myrtales</taxon>
        <taxon>Myrtaceae</taxon>
        <taxon>Myrtoideae</taxon>
        <taxon>Eucalypteae</taxon>
        <taxon>Eucalyptus</taxon>
    </lineage>
</organism>
<reference evidence="1" key="1">
    <citation type="submission" date="2013-07" db="EMBL/GenBank/DDBJ databases">
        <title>The genome of Eucalyptus grandis.</title>
        <authorList>
            <person name="Schmutz J."/>
            <person name="Hayes R."/>
            <person name="Myburg A."/>
            <person name="Tuskan G."/>
            <person name="Grattapaglia D."/>
            <person name="Rokhsar D.S."/>
        </authorList>
    </citation>
    <scope>NUCLEOTIDE SEQUENCE</scope>
    <source>
        <tissue evidence="1">Leaf extractions</tissue>
    </source>
</reference>
<protein>
    <recommendedName>
        <fullName evidence="2">C2H2-type domain-containing protein</fullName>
    </recommendedName>
</protein>
<evidence type="ECO:0008006" key="2">
    <source>
        <dbReference type="Google" id="ProtNLM"/>
    </source>
</evidence>
<sequence>MKFIMMSYHRHLVNLRVQSSMFVQRSGVDRFSSLHHSCKSMRILMSAHQLVNCDICGTNQLRKNIQWHLRTHEKKKNQLIRKHSDLRPFGDFYKFDEQFRSRPIGGRKRKCPMIKSLLQKRVTLPNERDFLSD</sequence>
<dbReference type="Gramene" id="KCW88186">
    <property type="protein sequence ID" value="KCW88186"/>
    <property type="gene ID" value="EUGRSUZ_A00576"/>
</dbReference>
<name>A0A059DCQ1_EUCGR</name>
<proteinExistence type="predicted"/>
<accession>A0A059DCQ1</accession>
<evidence type="ECO:0000313" key="1">
    <source>
        <dbReference type="EMBL" id="KCW88186.1"/>
    </source>
</evidence>
<dbReference type="STRING" id="71139.A0A059DCQ1"/>
<gene>
    <name evidence="1" type="ORF">EUGRSUZ_A00576</name>
</gene>
<dbReference type="InParanoid" id="A0A059DCQ1"/>